<evidence type="ECO:0000313" key="2">
    <source>
        <dbReference type="EMBL" id="XCJ16589.1"/>
    </source>
</evidence>
<reference evidence="2" key="1">
    <citation type="submission" date="2024-06" db="EMBL/GenBank/DDBJ databases">
        <authorList>
            <person name="Fan A."/>
            <person name="Zhang F.Y."/>
            <person name="Zhang L."/>
        </authorList>
    </citation>
    <scope>NUCLEOTIDE SEQUENCE</scope>
    <source>
        <strain evidence="2">Y61</strain>
    </source>
</reference>
<name>A0AAU8IDW8_9BACL</name>
<feature type="transmembrane region" description="Helical" evidence="1">
    <location>
        <begin position="12"/>
        <end position="36"/>
    </location>
</feature>
<dbReference type="AlphaFoldDB" id="A0AAU8IDW8"/>
<keyword evidence="1" id="KW-0472">Membrane</keyword>
<organism evidence="2">
    <name type="scientific">Sporolactobacillus sp. Y61</name>
    <dbReference type="NCBI Taxonomy" id="3160863"/>
    <lineage>
        <taxon>Bacteria</taxon>
        <taxon>Bacillati</taxon>
        <taxon>Bacillota</taxon>
        <taxon>Bacilli</taxon>
        <taxon>Bacillales</taxon>
        <taxon>Sporolactobacillaceae</taxon>
        <taxon>Sporolactobacillus</taxon>
    </lineage>
</organism>
<proteinExistence type="predicted"/>
<dbReference type="SUPFAM" id="SSF51161">
    <property type="entry name" value="Trimeric LpxA-like enzymes"/>
    <property type="match status" value="1"/>
</dbReference>
<gene>
    <name evidence="2" type="ORF">ABNN70_13185</name>
</gene>
<accession>A0AAU8IDW8</accession>
<sequence>MTDKWFRQQKGSVLLVVLLVTTLFTIMGLLLITVSFSHTKQINKEISRTQATNAAEMGLKEFNWKVKRIISENIQFDDKVNLIENLSVSSDDSFPYSYSVDAEMNKQTKRIAITSTGRVNGEQRVITQNKILFAEDSNSDNQINGKSLIYGGSIKRGKNVEIGPPDATNESVDFDSIKQYFKRIRLPSAEPLPDAIRKNEASQSISHCTDNINFVNTVNISHNVVFDKNVMVHGDFNGSGNITIKGDLYIDGTVNLSGNITVCGDVYIKNDANLSGNINFNRNVFINQTANISGNVHVKGDTVIKQDFNYEGGSTWDGYVYVGNNLIRKNDSSGWGQILQFNNTVFVNHDVDLHSNKVEVQFNNGLVVSHDITLKTSANGKIIIHKISDWNSGLNQIDESAEETEYN</sequence>
<dbReference type="Pfam" id="PF04519">
    <property type="entry name" value="Bactofilin"/>
    <property type="match status" value="1"/>
</dbReference>
<dbReference type="InterPro" id="IPR011004">
    <property type="entry name" value="Trimer_LpxA-like_sf"/>
</dbReference>
<dbReference type="RefSeq" id="WP_353948049.1">
    <property type="nucleotide sequence ID" value="NZ_CP159510.1"/>
</dbReference>
<dbReference type="InterPro" id="IPR007607">
    <property type="entry name" value="BacA/B"/>
</dbReference>
<evidence type="ECO:0000256" key="1">
    <source>
        <dbReference type="SAM" id="Phobius"/>
    </source>
</evidence>
<dbReference type="EMBL" id="CP159510">
    <property type="protein sequence ID" value="XCJ16589.1"/>
    <property type="molecule type" value="Genomic_DNA"/>
</dbReference>
<dbReference type="Gene3D" id="2.160.10.10">
    <property type="entry name" value="Hexapeptide repeat proteins"/>
    <property type="match status" value="1"/>
</dbReference>
<keyword evidence="1" id="KW-0812">Transmembrane</keyword>
<protein>
    <submittedName>
        <fullName evidence="2">Polymer-forming cytoskeletal protein</fullName>
    </submittedName>
</protein>
<keyword evidence="1" id="KW-1133">Transmembrane helix</keyword>